<dbReference type="PANTHER" id="PTHR21505:SF12">
    <property type="entry name" value="MADF DOMAIN-CONTAINING PROTEIN-RELATED"/>
    <property type="match status" value="1"/>
</dbReference>
<dbReference type="InterPro" id="IPR006578">
    <property type="entry name" value="MADF-dom"/>
</dbReference>
<organism evidence="3 4">
    <name type="scientific">Tenebrio molitor</name>
    <name type="common">Yellow mealworm beetle</name>
    <dbReference type="NCBI Taxonomy" id="7067"/>
    <lineage>
        <taxon>Eukaryota</taxon>
        <taxon>Metazoa</taxon>
        <taxon>Ecdysozoa</taxon>
        <taxon>Arthropoda</taxon>
        <taxon>Hexapoda</taxon>
        <taxon>Insecta</taxon>
        <taxon>Pterygota</taxon>
        <taxon>Neoptera</taxon>
        <taxon>Endopterygota</taxon>
        <taxon>Coleoptera</taxon>
        <taxon>Polyphaga</taxon>
        <taxon>Cucujiformia</taxon>
        <taxon>Tenebrionidae</taxon>
        <taxon>Tenebrio</taxon>
    </lineage>
</organism>
<dbReference type="SMART" id="SM00595">
    <property type="entry name" value="MADF"/>
    <property type="match status" value="1"/>
</dbReference>
<reference evidence="3" key="1">
    <citation type="journal article" date="2020" name="J Insects Food Feed">
        <title>The yellow mealworm (Tenebrio molitor) genome: a resource for the emerging insects as food and feed industry.</title>
        <authorList>
            <person name="Eriksson T."/>
            <person name="Andere A."/>
            <person name="Kelstrup H."/>
            <person name="Emery V."/>
            <person name="Picard C."/>
        </authorList>
    </citation>
    <scope>NUCLEOTIDE SEQUENCE</scope>
    <source>
        <strain evidence="3">Stoneville</strain>
        <tissue evidence="3">Whole head</tissue>
    </source>
</reference>
<sequence length="280" mass="32515">MHVKYNRQVAAISVGHFIVVLFGYLTAVTSPREKSQPLADSQSITTIFAARQLRLKTLRLSMPHNKKEWIRREVQALIAAYQTHECLWNWQSPEYRDKTKRKKALATLSQMFNTNETEICRKLHNLRNQFGSELKKSKTKKVYDDEPYVSRWPYFKLLKFIQPSLETGARYSITGGVHSSEITSNVEDNSEDNPVLDTIKVEENCMNNHLEDSLWIHKDEHGDQPHKRSAAALERVPDEIDTFASFVANEIRSLTSETLRKKLKRKIQRCILEVAEEEDL</sequence>
<keyword evidence="1" id="KW-0472">Membrane</keyword>
<evidence type="ECO:0000256" key="1">
    <source>
        <dbReference type="SAM" id="Phobius"/>
    </source>
</evidence>
<dbReference type="Proteomes" id="UP000719412">
    <property type="component" value="Unassembled WGS sequence"/>
</dbReference>
<dbReference type="Pfam" id="PF10545">
    <property type="entry name" value="MADF_DNA_bdg"/>
    <property type="match status" value="1"/>
</dbReference>
<name>A0A8J6H8P4_TENMO</name>
<comment type="caution">
    <text evidence="3">The sequence shown here is derived from an EMBL/GenBank/DDBJ whole genome shotgun (WGS) entry which is preliminary data.</text>
</comment>
<evidence type="ECO:0000313" key="3">
    <source>
        <dbReference type="EMBL" id="KAH0810120.1"/>
    </source>
</evidence>
<feature type="domain" description="MADF" evidence="2">
    <location>
        <begin position="76"/>
        <end position="166"/>
    </location>
</feature>
<evidence type="ECO:0000313" key="4">
    <source>
        <dbReference type="Proteomes" id="UP000719412"/>
    </source>
</evidence>
<keyword evidence="1" id="KW-1133">Transmembrane helix</keyword>
<dbReference type="PROSITE" id="PS51029">
    <property type="entry name" value="MADF"/>
    <property type="match status" value="1"/>
</dbReference>
<accession>A0A8J6H8P4</accession>
<keyword evidence="1" id="KW-0812">Transmembrane</keyword>
<dbReference type="PANTHER" id="PTHR21505">
    <property type="entry name" value="MADF DOMAIN-CONTAINING PROTEIN-RELATED"/>
    <property type="match status" value="1"/>
</dbReference>
<keyword evidence="4" id="KW-1185">Reference proteome</keyword>
<feature type="transmembrane region" description="Helical" evidence="1">
    <location>
        <begin position="9"/>
        <end position="27"/>
    </location>
</feature>
<reference evidence="3" key="2">
    <citation type="submission" date="2021-08" db="EMBL/GenBank/DDBJ databases">
        <authorList>
            <person name="Eriksson T."/>
        </authorList>
    </citation>
    <scope>NUCLEOTIDE SEQUENCE</scope>
    <source>
        <strain evidence="3">Stoneville</strain>
        <tissue evidence="3">Whole head</tissue>
    </source>
</reference>
<proteinExistence type="predicted"/>
<dbReference type="AlphaFoldDB" id="A0A8J6H8P4"/>
<protein>
    <recommendedName>
        <fullName evidence="2">MADF domain-containing protein</fullName>
    </recommendedName>
</protein>
<dbReference type="EMBL" id="JABDTM020027707">
    <property type="protein sequence ID" value="KAH0810120.1"/>
    <property type="molecule type" value="Genomic_DNA"/>
</dbReference>
<gene>
    <name evidence="3" type="ORF">GEV33_012675</name>
</gene>
<evidence type="ECO:0000259" key="2">
    <source>
        <dbReference type="PROSITE" id="PS51029"/>
    </source>
</evidence>